<keyword evidence="3 6" id="KW-0812">Transmembrane</keyword>
<feature type="transmembrane region" description="Helical" evidence="6">
    <location>
        <begin position="281"/>
        <end position="306"/>
    </location>
</feature>
<evidence type="ECO:0000256" key="6">
    <source>
        <dbReference type="SAM" id="Phobius"/>
    </source>
</evidence>
<keyword evidence="5 6" id="KW-0472">Membrane</keyword>
<dbReference type="Gene3D" id="1.25.40.20">
    <property type="entry name" value="Ankyrin repeat-containing domain"/>
    <property type="match status" value="1"/>
</dbReference>
<reference evidence="7" key="1">
    <citation type="submission" date="2021-04" db="EMBL/GenBank/DDBJ databases">
        <title>Draft genome of Fusarium avenaceum strain F156N33, isolated from an atmospheric sample in Virginia.</title>
        <authorList>
            <person name="Yang S."/>
            <person name="Vinatzer B.A."/>
            <person name="Coleman J."/>
        </authorList>
    </citation>
    <scope>NUCLEOTIDE SEQUENCE</scope>
    <source>
        <strain evidence="7">F156N33</strain>
    </source>
</reference>
<dbReference type="GO" id="GO:0016020">
    <property type="term" value="C:membrane"/>
    <property type="evidence" value="ECO:0007669"/>
    <property type="project" value="UniProtKB-SubCell"/>
</dbReference>
<dbReference type="Proteomes" id="UP000782241">
    <property type="component" value="Unassembled WGS sequence"/>
</dbReference>
<evidence type="ECO:0000313" key="8">
    <source>
        <dbReference type="Proteomes" id="UP000782241"/>
    </source>
</evidence>
<dbReference type="AlphaFoldDB" id="A0A9P7GZH9"/>
<feature type="transmembrane region" description="Helical" evidence="6">
    <location>
        <begin position="564"/>
        <end position="586"/>
    </location>
</feature>
<comment type="caution">
    <text evidence="7">The sequence shown here is derived from an EMBL/GenBank/DDBJ whole genome shotgun (WGS) entry which is preliminary data.</text>
</comment>
<feature type="transmembrane region" description="Helical" evidence="6">
    <location>
        <begin position="425"/>
        <end position="446"/>
    </location>
</feature>
<feature type="transmembrane region" description="Helical" evidence="6">
    <location>
        <begin position="318"/>
        <end position="339"/>
    </location>
</feature>
<dbReference type="GO" id="GO:0022857">
    <property type="term" value="F:transmembrane transporter activity"/>
    <property type="evidence" value="ECO:0007669"/>
    <property type="project" value="InterPro"/>
</dbReference>
<evidence type="ECO:0000313" key="7">
    <source>
        <dbReference type="EMBL" id="KAG5659123.1"/>
    </source>
</evidence>
<feature type="transmembrane region" description="Helical" evidence="6">
    <location>
        <begin position="345"/>
        <end position="366"/>
    </location>
</feature>
<keyword evidence="2" id="KW-0813">Transport</keyword>
<dbReference type="EMBL" id="JAGPUO010000012">
    <property type="protein sequence ID" value="KAG5659123.1"/>
    <property type="molecule type" value="Genomic_DNA"/>
</dbReference>
<sequence length="628" mass="69030">PDHPFNEVSYLNAAAILRRDESFRIIADTGKVDITAKDPQDDGMTSLHRAYISGCVETIEFLLQHDSVRVTVNKRDENGRNSRFHGVEKGQEKISQRLVNLNTVNRDAVDNQVHTPFNYAINHGHQDITRALLNTGRVNRQNAARMSTPQDEGISGLRKSLDISETKAEINADELRLAQMGHTQELNRHFSTLSLIGLASTTTISWTGLGLGLITEIGAGGPGAVIYGFILVTILQCFLGASLAEFVSSYPTEGGMYHWIAAVAPRRSTGILSFLTGWFSVLGWIFTTASTNIIYAQILMALIALYKADLEIQAWQTFIVYQGLNLLTAGVVMFGNKIIPALNKFSLFYLQIGWLVVLVTVVACAPTHRDPEFVFRTWINTTGWQNNGITFITGLVNPLYSLGGLDGVTHITEEMPNPSRNAPMAIAITLIIAFCTGLTYLISLMFSIQDFDQLTTGNTGMPLAELFRQVTQKTGGAFGLLFILWSKVHSTLKIPFNSQLVVTAVIAALGCLYLGSSTAFNSLLGTAVTINNISYMFPILTNLLTGRKNMHKGAFHMGPTIGTIVNIVTVCWLTFAIVFFSFPYVMPVEVANMNYTCVVVGGLTILIGAWWLKAGKEYTERMMKAKEA</sequence>
<organism evidence="7 8">
    <name type="scientific">Fusarium avenaceum</name>
    <dbReference type="NCBI Taxonomy" id="40199"/>
    <lineage>
        <taxon>Eukaryota</taxon>
        <taxon>Fungi</taxon>
        <taxon>Dikarya</taxon>
        <taxon>Ascomycota</taxon>
        <taxon>Pezizomycotina</taxon>
        <taxon>Sordariomycetes</taxon>
        <taxon>Hypocreomycetidae</taxon>
        <taxon>Hypocreales</taxon>
        <taxon>Nectriaceae</taxon>
        <taxon>Fusarium</taxon>
        <taxon>Fusarium tricinctum species complex</taxon>
    </lineage>
</organism>
<feature type="transmembrane region" description="Helical" evidence="6">
    <location>
        <begin position="522"/>
        <end position="544"/>
    </location>
</feature>
<dbReference type="Pfam" id="PF13520">
    <property type="entry name" value="AA_permease_2"/>
    <property type="match status" value="2"/>
</dbReference>
<keyword evidence="8" id="KW-1185">Reference proteome</keyword>
<feature type="transmembrane region" description="Helical" evidence="6">
    <location>
        <begin position="466"/>
        <end position="484"/>
    </location>
</feature>
<dbReference type="InterPro" id="IPR002293">
    <property type="entry name" value="AA/rel_permease1"/>
</dbReference>
<feature type="transmembrane region" description="Helical" evidence="6">
    <location>
        <begin position="193"/>
        <end position="214"/>
    </location>
</feature>
<dbReference type="PANTHER" id="PTHR45649:SF20">
    <property type="entry name" value="TRANSPORTER, PUTATIVE (EUROFUNG)-RELATED"/>
    <property type="match status" value="1"/>
</dbReference>
<feature type="transmembrane region" description="Helical" evidence="6">
    <location>
        <begin position="592"/>
        <end position="612"/>
    </location>
</feature>
<feature type="transmembrane region" description="Helical" evidence="6">
    <location>
        <begin position="226"/>
        <end position="247"/>
    </location>
</feature>
<dbReference type="SUPFAM" id="SSF48403">
    <property type="entry name" value="Ankyrin repeat"/>
    <property type="match status" value="1"/>
</dbReference>
<evidence type="ECO:0000256" key="4">
    <source>
        <dbReference type="ARBA" id="ARBA00022989"/>
    </source>
</evidence>
<keyword evidence="4 6" id="KW-1133">Transmembrane helix</keyword>
<dbReference type="InterPro" id="IPR002110">
    <property type="entry name" value="Ankyrin_rpt"/>
</dbReference>
<dbReference type="Pfam" id="PF00023">
    <property type="entry name" value="Ank"/>
    <property type="match status" value="1"/>
</dbReference>
<protein>
    <recommendedName>
        <fullName evidence="9">Choline transport protein</fullName>
    </recommendedName>
</protein>
<evidence type="ECO:0000256" key="2">
    <source>
        <dbReference type="ARBA" id="ARBA00022448"/>
    </source>
</evidence>
<feature type="non-terminal residue" evidence="7">
    <location>
        <position position="1"/>
    </location>
</feature>
<evidence type="ECO:0000256" key="5">
    <source>
        <dbReference type="ARBA" id="ARBA00023136"/>
    </source>
</evidence>
<dbReference type="Gene3D" id="1.20.1740.10">
    <property type="entry name" value="Amino acid/polyamine transporter I"/>
    <property type="match status" value="1"/>
</dbReference>
<comment type="subcellular location">
    <subcellularLocation>
        <location evidence="1">Membrane</location>
        <topology evidence="1">Multi-pass membrane protein</topology>
    </subcellularLocation>
</comment>
<feature type="transmembrane region" description="Helical" evidence="6">
    <location>
        <begin position="496"/>
        <end position="516"/>
    </location>
</feature>
<dbReference type="InterPro" id="IPR036770">
    <property type="entry name" value="Ankyrin_rpt-contain_sf"/>
</dbReference>
<evidence type="ECO:0000256" key="3">
    <source>
        <dbReference type="ARBA" id="ARBA00022692"/>
    </source>
</evidence>
<evidence type="ECO:0008006" key="9">
    <source>
        <dbReference type="Google" id="ProtNLM"/>
    </source>
</evidence>
<proteinExistence type="predicted"/>
<gene>
    <name evidence="7" type="ORF">KAF25_000325</name>
</gene>
<accession>A0A9P7GZH9</accession>
<name>A0A9P7GZH9_9HYPO</name>
<dbReference type="SMART" id="SM00248">
    <property type="entry name" value="ANK"/>
    <property type="match status" value="2"/>
</dbReference>
<dbReference type="PANTHER" id="PTHR45649">
    <property type="entry name" value="AMINO-ACID PERMEASE BAT1"/>
    <property type="match status" value="1"/>
</dbReference>
<evidence type="ECO:0000256" key="1">
    <source>
        <dbReference type="ARBA" id="ARBA00004141"/>
    </source>
</evidence>